<protein>
    <submittedName>
        <fullName evidence="2">Carboxymuconolactone decarboxylase family protein</fullName>
    </submittedName>
</protein>
<reference evidence="3" key="1">
    <citation type="journal article" date="2019" name="Int. J. Syst. Evol. Microbiol.">
        <title>The Global Catalogue of Microorganisms (GCM) 10K type strain sequencing project: providing services to taxonomists for standard genome sequencing and annotation.</title>
        <authorList>
            <consortium name="The Broad Institute Genomics Platform"/>
            <consortium name="The Broad Institute Genome Sequencing Center for Infectious Disease"/>
            <person name="Wu L."/>
            <person name="Ma J."/>
        </authorList>
    </citation>
    <scope>NUCLEOTIDE SEQUENCE [LARGE SCALE GENOMIC DNA]</scope>
    <source>
        <strain evidence="3">JCM 18304</strain>
    </source>
</reference>
<keyword evidence="3" id="KW-1185">Reference proteome</keyword>
<dbReference type="InterPro" id="IPR004675">
    <property type="entry name" value="AhpD_core"/>
</dbReference>
<evidence type="ECO:0000313" key="3">
    <source>
        <dbReference type="Proteomes" id="UP001501570"/>
    </source>
</evidence>
<dbReference type="Proteomes" id="UP001501570">
    <property type="component" value="Unassembled WGS sequence"/>
</dbReference>
<dbReference type="RefSeq" id="WP_345629928.1">
    <property type="nucleotide sequence ID" value="NZ_BAABJQ010000007.1"/>
</dbReference>
<comment type="caution">
    <text evidence="2">The sequence shown here is derived from an EMBL/GenBank/DDBJ whole genome shotgun (WGS) entry which is preliminary data.</text>
</comment>
<organism evidence="2 3">
    <name type="scientific">Rugosimonospora acidiphila</name>
    <dbReference type="NCBI Taxonomy" id="556531"/>
    <lineage>
        <taxon>Bacteria</taxon>
        <taxon>Bacillati</taxon>
        <taxon>Actinomycetota</taxon>
        <taxon>Actinomycetes</taxon>
        <taxon>Micromonosporales</taxon>
        <taxon>Micromonosporaceae</taxon>
        <taxon>Rugosimonospora</taxon>
    </lineage>
</organism>
<proteinExistence type="predicted"/>
<accession>A0ABP9RT90</accession>
<dbReference type="EMBL" id="BAABJQ010000007">
    <property type="protein sequence ID" value="GAA5185480.1"/>
    <property type="molecule type" value="Genomic_DNA"/>
</dbReference>
<dbReference type="SUPFAM" id="SSF69118">
    <property type="entry name" value="AhpD-like"/>
    <property type="match status" value="1"/>
</dbReference>
<evidence type="ECO:0000259" key="1">
    <source>
        <dbReference type="Pfam" id="PF02627"/>
    </source>
</evidence>
<feature type="domain" description="Carboxymuconolactone decarboxylase-like" evidence="1">
    <location>
        <begin position="45"/>
        <end position="88"/>
    </location>
</feature>
<dbReference type="InterPro" id="IPR003779">
    <property type="entry name" value="CMD-like"/>
</dbReference>
<name>A0ABP9RT90_9ACTN</name>
<gene>
    <name evidence="2" type="ORF">GCM10023322_29610</name>
</gene>
<evidence type="ECO:0000313" key="2">
    <source>
        <dbReference type="EMBL" id="GAA5185480.1"/>
    </source>
</evidence>
<dbReference type="Pfam" id="PF02627">
    <property type="entry name" value="CMD"/>
    <property type="match status" value="1"/>
</dbReference>
<sequence length="331" mass="34972">MSIRHVTPLTRRTATGRVAQVYAQSAADFGQPAFMMVSPAPDLHAAAWALLRESELVGRAPRAEKEVTAVAVSQANGCRFCVDAHTILVHATGEHQLAEDLLHDRPLTEPRFARIAAWAKATRTPGAAESRSAPFPTEVAAEFIGTALSTHFINRMFSTLTDERLIPGNLQRSHSVRRMGGITYARTVRRELAPGESLELLTGIPRGLTPDWAAGTPIGEAFATLRGAAAAGAALLSAPGRDLLAATVADWDGGHPSAAWLDQRLAGLSPGDRPAAGLALLAALAPHELTDARVERWRATGSTTDADLVLLLGFGAITAVERIESAIAGAR</sequence>
<dbReference type="InterPro" id="IPR029032">
    <property type="entry name" value="AhpD-like"/>
</dbReference>
<dbReference type="NCBIfam" id="TIGR00778">
    <property type="entry name" value="ahpD_dom"/>
    <property type="match status" value="1"/>
</dbReference>
<dbReference type="Gene3D" id="1.20.1290.10">
    <property type="entry name" value="AhpD-like"/>
    <property type="match status" value="1"/>
</dbReference>